<name>A0AAN9MLG2_PHACN</name>
<proteinExistence type="predicted"/>
<comment type="caution">
    <text evidence="1">The sequence shown here is derived from an EMBL/GenBank/DDBJ whole genome shotgun (WGS) entry which is preliminary data.</text>
</comment>
<dbReference type="Proteomes" id="UP001374584">
    <property type="component" value="Unassembled WGS sequence"/>
</dbReference>
<sequence length="79" mass="8902">MKGLGGSTWLLLLQREKKIEGRKGVVGGVRLGIKDVRISLGVQEGRICNIDMMMEEGSLCVLSKSFYYNNFAKLKFKDF</sequence>
<keyword evidence="2" id="KW-1185">Reference proteome</keyword>
<accession>A0AAN9MLG2</accession>
<gene>
    <name evidence="1" type="ORF">VNO80_19038</name>
</gene>
<dbReference type="EMBL" id="JAYMYR010000007">
    <property type="protein sequence ID" value="KAK7353588.1"/>
    <property type="molecule type" value="Genomic_DNA"/>
</dbReference>
<organism evidence="1 2">
    <name type="scientific">Phaseolus coccineus</name>
    <name type="common">Scarlet runner bean</name>
    <name type="synonym">Phaseolus multiflorus</name>
    <dbReference type="NCBI Taxonomy" id="3886"/>
    <lineage>
        <taxon>Eukaryota</taxon>
        <taxon>Viridiplantae</taxon>
        <taxon>Streptophyta</taxon>
        <taxon>Embryophyta</taxon>
        <taxon>Tracheophyta</taxon>
        <taxon>Spermatophyta</taxon>
        <taxon>Magnoliopsida</taxon>
        <taxon>eudicotyledons</taxon>
        <taxon>Gunneridae</taxon>
        <taxon>Pentapetalae</taxon>
        <taxon>rosids</taxon>
        <taxon>fabids</taxon>
        <taxon>Fabales</taxon>
        <taxon>Fabaceae</taxon>
        <taxon>Papilionoideae</taxon>
        <taxon>50 kb inversion clade</taxon>
        <taxon>NPAAA clade</taxon>
        <taxon>indigoferoid/millettioid clade</taxon>
        <taxon>Phaseoleae</taxon>
        <taxon>Phaseolus</taxon>
    </lineage>
</organism>
<reference evidence="1 2" key="1">
    <citation type="submission" date="2024-01" db="EMBL/GenBank/DDBJ databases">
        <title>The genomes of 5 underutilized Papilionoideae crops provide insights into root nodulation and disease resistanc.</title>
        <authorList>
            <person name="Jiang F."/>
        </authorList>
    </citation>
    <scope>NUCLEOTIDE SEQUENCE [LARGE SCALE GENOMIC DNA]</scope>
    <source>
        <strain evidence="1">JINMINGXINNONG_FW02</strain>
        <tissue evidence="1">Leaves</tissue>
    </source>
</reference>
<evidence type="ECO:0000313" key="1">
    <source>
        <dbReference type="EMBL" id="KAK7353588.1"/>
    </source>
</evidence>
<evidence type="ECO:0000313" key="2">
    <source>
        <dbReference type="Proteomes" id="UP001374584"/>
    </source>
</evidence>
<dbReference type="AlphaFoldDB" id="A0AAN9MLG2"/>
<protein>
    <submittedName>
        <fullName evidence="1">Uncharacterized protein</fullName>
    </submittedName>
</protein>